<evidence type="ECO:0000313" key="2">
    <source>
        <dbReference type="EMBL" id="SNZ01166.1"/>
    </source>
</evidence>
<keyword evidence="1" id="KW-1133">Transmembrane helix</keyword>
<keyword evidence="1" id="KW-0812">Transmembrane</keyword>
<dbReference type="GO" id="GO:0005886">
    <property type="term" value="C:plasma membrane"/>
    <property type="evidence" value="ECO:0007669"/>
    <property type="project" value="TreeGrafter"/>
</dbReference>
<reference evidence="3" key="1">
    <citation type="submission" date="2017-09" db="EMBL/GenBank/DDBJ databases">
        <authorList>
            <person name="Varghese N."/>
            <person name="Submissions S."/>
        </authorList>
    </citation>
    <scope>NUCLEOTIDE SEQUENCE [LARGE SCALE GENOMIC DNA]</scope>
    <source>
        <strain evidence="3">DSM 25885</strain>
    </source>
</reference>
<evidence type="ECO:0000256" key="1">
    <source>
        <dbReference type="SAM" id="Phobius"/>
    </source>
</evidence>
<keyword evidence="3" id="KW-1185">Reference proteome</keyword>
<feature type="transmembrane region" description="Helical" evidence="1">
    <location>
        <begin position="179"/>
        <end position="199"/>
    </location>
</feature>
<dbReference type="InterPro" id="IPR005325">
    <property type="entry name" value="DUF308_memb"/>
</dbReference>
<name>A0A285MZD9_9FLAO</name>
<feature type="transmembrane region" description="Helical" evidence="1">
    <location>
        <begin position="94"/>
        <end position="113"/>
    </location>
</feature>
<dbReference type="PANTHER" id="PTHR34989">
    <property type="entry name" value="PROTEIN HDED"/>
    <property type="match status" value="1"/>
</dbReference>
<dbReference type="InterPro" id="IPR052712">
    <property type="entry name" value="Acid_resist_chaperone_HdeD"/>
</dbReference>
<organism evidence="2 3">
    <name type="scientific">Flagellimonas pacifica</name>
    <dbReference type="NCBI Taxonomy" id="1247520"/>
    <lineage>
        <taxon>Bacteria</taxon>
        <taxon>Pseudomonadati</taxon>
        <taxon>Bacteroidota</taxon>
        <taxon>Flavobacteriia</taxon>
        <taxon>Flavobacteriales</taxon>
        <taxon>Flavobacteriaceae</taxon>
        <taxon>Flagellimonas</taxon>
    </lineage>
</organism>
<dbReference type="Pfam" id="PF03729">
    <property type="entry name" value="DUF308"/>
    <property type="match status" value="2"/>
</dbReference>
<feature type="transmembrane region" description="Helical" evidence="1">
    <location>
        <begin position="119"/>
        <end position="141"/>
    </location>
</feature>
<keyword evidence="1" id="KW-0472">Membrane</keyword>
<sequence>MAIIFNQKKIKNRLNNQHTVKMKSSTNLIEGPVNYWYLPVITGLILILIGIWTFASPEEAYLGLSILFSLSFLFAGLVETVFSYANRKNINNWGWHLIFGMATLLLGVFLLTHPEITKTSLALFIGFTLLFRSFNSIGIALDLKKSKTSGWGISLFFGILGVILSFILIRNPLFAGMSIIIWTAISLLTAGIFSVFFGLTMKKINK</sequence>
<accession>A0A285MZD9</accession>
<dbReference type="PANTHER" id="PTHR34989:SF1">
    <property type="entry name" value="PROTEIN HDED"/>
    <property type="match status" value="1"/>
</dbReference>
<dbReference type="OrthoDB" id="7059775at2"/>
<protein>
    <submittedName>
        <fullName evidence="2">Uncharacterized membrane protein HdeD, DUF308 family</fullName>
    </submittedName>
</protein>
<feature type="transmembrane region" description="Helical" evidence="1">
    <location>
        <begin position="153"/>
        <end position="173"/>
    </location>
</feature>
<proteinExistence type="predicted"/>
<dbReference type="Proteomes" id="UP000219048">
    <property type="component" value="Unassembled WGS sequence"/>
</dbReference>
<evidence type="ECO:0000313" key="3">
    <source>
        <dbReference type="Proteomes" id="UP000219048"/>
    </source>
</evidence>
<gene>
    <name evidence="2" type="ORF">SAMN06265377_2999</name>
</gene>
<feature type="transmembrane region" description="Helical" evidence="1">
    <location>
        <begin position="35"/>
        <end position="55"/>
    </location>
</feature>
<dbReference type="AlphaFoldDB" id="A0A285MZD9"/>
<dbReference type="EMBL" id="OBEH01000004">
    <property type="protein sequence ID" value="SNZ01166.1"/>
    <property type="molecule type" value="Genomic_DNA"/>
</dbReference>
<feature type="transmembrane region" description="Helical" evidence="1">
    <location>
        <begin position="61"/>
        <end position="82"/>
    </location>
</feature>